<dbReference type="PANTHER" id="PTHR42879">
    <property type="entry name" value="3-OXOACYL-(ACYL-CARRIER-PROTEIN) REDUCTASE"/>
    <property type="match status" value="1"/>
</dbReference>
<evidence type="ECO:0000313" key="6">
    <source>
        <dbReference type="EMBL" id="MCS5478132.1"/>
    </source>
</evidence>
<evidence type="ECO:0000256" key="5">
    <source>
        <dbReference type="ARBA" id="ARBA00047400"/>
    </source>
</evidence>
<gene>
    <name evidence="6" type="ORF">NYP18_00495</name>
</gene>
<dbReference type="NCBIfam" id="NF009466">
    <property type="entry name" value="PRK12826.1-2"/>
    <property type="match status" value="1"/>
</dbReference>
<comment type="catalytic activity">
    <reaction evidence="5">
        <text>a (3R)-hydroxyacyl-[ACP] + NADP(+) = a 3-oxoacyl-[ACP] + NADPH + H(+)</text>
        <dbReference type="Rhea" id="RHEA:17397"/>
        <dbReference type="Rhea" id="RHEA-COMP:9916"/>
        <dbReference type="Rhea" id="RHEA-COMP:9945"/>
        <dbReference type="ChEBI" id="CHEBI:15378"/>
        <dbReference type="ChEBI" id="CHEBI:57783"/>
        <dbReference type="ChEBI" id="CHEBI:58349"/>
        <dbReference type="ChEBI" id="CHEBI:78776"/>
        <dbReference type="ChEBI" id="CHEBI:78827"/>
        <dbReference type="EC" id="1.1.1.100"/>
    </reaction>
    <physiologicalReaction direction="right-to-left" evidence="5">
        <dbReference type="Rhea" id="RHEA:17399"/>
    </physiologicalReaction>
</comment>
<keyword evidence="3" id="KW-0134">Cell wall</keyword>
<comment type="subcellular location">
    <subcellularLocation>
        <location evidence="1">Secreted</location>
        <location evidence="1">Cell wall</location>
    </subcellularLocation>
</comment>
<organism evidence="6 7">
    <name type="scientific">Corynebacterium lemuris</name>
    <dbReference type="NCBI Taxonomy" id="1859292"/>
    <lineage>
        <taxon>Bacteria</taxon>
        <taxon>Bacillati</taxon>
        <taxon>Actinomycetota</taxon>
        <taxon>Actinomycetes</taxon>
        <taxon>Mycobacteriales</taxon>
        <taxon>Corynebacteriaceae</taxon>
        <taxon>Corynebacterium</taxon>
    </lineage>
</organism>
<sequence>MTVTTIPTGRLAAVTGGASGIGLATVHRLREDGHKVLIIDRSEQVVELAEELSTEELPVYAKVADLSSPEEIKRLTAEITEEFGGVDILVNNAGIHPKQPDGSHFAIKDISLEQWNLVMDVNLTATFLMSQWAMKGMAERGWGRIVNVASRAGRMYMPISGAHYAASKAAVIGFTRTLAGDCGPHGITANTVAPGRIKTPLSDVSGLGSSQNLHEEFAQSVPLRRVGTSDELAAAVSFLASEDSSFVTGAVIDVNGGIFG</sequence>
<evidence type="ECO:0000256" key="3">
    <source>
        <dbReference type="ARBA" id="ARBA00022512"/>
    </source>
</evidence>
<dbReference type="Gene3D" id="3.40.50.720">
    <property type="entry name" value="NAD(P)-binding Rossmann-like Domain"/>
    <property type="match status" value="1"/>
</dbReference>
<evidence type="ECO:0000256" key="1">
    <source>
        <dbReference type="ARBA" id="ARBA00004191"/>
    </source>
</evidence>
<dbReference type="PANTHER" id="PTHR42879:SF2">
    <property type="entry name" value="3-OXOACYL-[ACYL-CARRIER-PROTEIN] REDUCTASE FABG"/>
    <property type="match status" value="1"/>
</dbReference>
<dbReference type="InterPro" id="IPR036291">
    <property type="entry name" value="NAD(P)-bd_dom_sf"/>
</dbReference>
<comment type="caution">
    <text evidence="6">The sequence shown here is derived from an EMBL/GenBank/DDBJ whole genome shotgun (WGS) entry which is preliminary data.</text>
</comment>
<dbReference type="SUPFAM" id="SSF51735">
    <property type="entry name" value="NAD(P)-binding Rossmann-fold domains"/>
    <property type="match status" value="1"/>
</dbReference>
<dbReference type="RefSeq" id="WP_259426161.1">
    <property type="nucleotide sequence ID" value="NZ_JANWTC010000001.1"/>
</dbReference>
<dbReference type="Pfam" id="PF13561">
    <property type="entry name" value="adh_short_C2"/>
    <property type="match status" value="1"/>
</dbReference>
<protein>
    <recommendedName>
        <fullName evidence="4">3-oxoacyl-[acyl-carrier-protein] reductase MabA</fullName>
    </recommendedName>
</protein>
<keyword evidence="3" id="KW-0964">Secreted</keyword>
<dbReference type="InterPro" id="IPR050259">
    <property type="entry name" value="SDR"/>
</dbReference>
<keyword evidence="7" id="KW-1185">Reference proteome</keyword>
<proteinExistence type="inferred from homology"/>
<dbReference type="InterPro" id="IPR002347">
    <property type="entry name" value="SDR_fam"/>
</dbReference>
<evidence type="ECO:0000256" key="2">
    <source>
        <dbReference type="ARBA" id="ARBA00006484"/>
    </source>
</evidence>
<evidence type="ECO:0000256" key="4">
    <source>
        <dbReference type="ARBA" id="ARBA00040781"/>
    </source>
</evidence>
<name>A0ABT2FVQ8_9CORY</name>
<comment type="similarity">
    <text evidence="2">Belongs to the short-chain dehydrogenases/reductases (SDR) family.</text>
</comment>
<accession>A0ABT2FVQ8</accession>
<dbReference type="Proteomes" id="UP001205965">
    <property type="component" value="Unassembled WGS sequence"/>
</dbReference>
<dbReference type="PRINTS" id="PR00080">
    <property type="entry name" value="SDRFAMILY"/>
</dbReference>
<reference evidence="6 7" key="1">
    <citation type="submission" date="2022-08" db="EMBL/GenBank/DDBJ databases">
        <title>YIM 101645 draft genome.</title>
        <authorList>
            <person name="Chen X."/>
        </authorList>
    </citation>
    <scope>NUCLEOTIDE SEQUENCE [LARGE SCALE GENOMIC DNA]</scope>
    <source>
        <strain evidence="6 7">YIM 101645</strain>
    </source>
</reference>
<dbReference type="PRINTS" id="PR00081">
    <property type="entry name" value="GDHRDH"/>
</dbReference>
<evidence type="ECO:0000313" key="7">
    <source>
        <dbReference type="Proteomes" id="UP001205965"/>
    </source>
</evidence>
<dbReference type="EMBL" id="JANWTC010000001">
    <property type="protein sequence ID" value="MCS5478132.1"/>
    <property type="molecule type" value="Genomic_DNA"/>
</dbReference>